<name>A0A540VQJ9_9GAMM</name>
<reference evidence="2 3" key="1">
    <citation type="submission" date="2019-06" db="EMBL/GenBank/DDBJ databases">
        <title>Metagenome assembled Genome of Spiribacter salinus SL48-SHIP from the microbial mat of Salt Lake 48 (Novosibirsk region, Russia).</title>
        <authorList>
            <person name="Shipova A."/>
            <person name="Rozanov A.S."/>
            <person name="Bryanskaya A.V."/>
            <person name="Peltek S.E."/>
        </authorList>
    </citation>
    <scope>NUCLEOTIDE SEQUENCE [LARGE SCALE GENOMIC DNA]</scope>
    <source>
        <strain evidence="2">SL48-SHIP-2</strain>
    </source>
</reference>
<organism evidence="2 3">
    <name type="scientific">Spiribacter salinus</name>
    <dbReference type="NCBI Taxonomy" id="1335746"/>
    <lineage>
        <taxon>Bacteria</taxon>
        <taxon>Pseudomonadati</taxon>
        <taxon>Pseudomonadota</taxon>
        <taxon>Gammaproteobacteria</taxon>
        <taxon>Chromatiales</taxon>
        <taxon>Ectothiorhodospiraceae</taxon>
        <taxon>Spiribacter</taxon>
    </lineage>
</organism>
<protein>
    <submittedName>
        <fullName evidence="2">Type I-E CRISPR-associated protein Cas5/CasD</fullName>
    </submittedName>
</protein>
<dbReference type="GO" id="GO:0051607">
    <property type="term" value="P:defense response to virus"/>
    <property type="evidence" value="ECO:0007669"/>
    <property type="project" value="UniProtKB-KW"/>
</dbReference>
<dbReference type="EMBL" id="VIFK01000099">
    <property type="protein sequence ID" value="TQE99040.1"/>
    <property type="molecule type" value="Genomic_DNA"/>
</dbReference>
<dbReference type="NCBIfam" id="TIGR02593">
    <property type="entry name" value="CRISPR_cas5"/>
    <property type="match status" value="1"/>
</dbReference>
<dbReference type="InterPro" id="IPR010147">
    <property type="entry name" value="CRISPR-assoc_prot_CasD"/>
</dbReference>
<dbReference type="GO" id="GO:0043571">
    <property type="term" value="P:maintenance of CRISPR repeat elements"/>
    <property type="evidence" value="ECO:0007669"/>
    <property type="project" value="InterPro"/>
</dbReference>
<evidence type="ECO:0000313" key="3">
    <source>
        <dbReference type="Proteomes" id="UP000315400"/>
    </source>
</evidence>
<comment type="caution">
    <text evidence="2">The sequence shown here is derived from an EMBL/GenBank/DDBJ whole genome shotgun (WGS) entry which is preliminary data.</text>
</comment>
<evidence type="ECO:0000313" key="2">
    <source>
        <dbReference type="EMBL" id="TQE99040.1"/>
    </source>
</evidence>
<dbReference type="Gene3D" id="3.30.70.2660">
    <property type="match status" value="1"/>
</dbReference>
<dbReference type="AlphaFoldDB" id="A0A540VQJ9"/>
<dbReference type="InterPro" id="IPR021124">
    <property type="entry name" value="CRISPR-assoc_prot_Cas5"/>
</dbReference>
<sequence>MDYLVFRLYGPFASWGEAAVGPTRPSASYPGRAAVIGLLGAALGIRRDDDVRQRSLRDSVQVAVKQISAGVLVRDYHTAQVPQKQPRVTYYTRRDELSQPRKRIHTILSSREYRCDGYWTVAVSLTGTDWQLSDLAEALRQPRFHLYLGRKACPLAAPVVPQIVTAAGIREALSSPFPALDGRSENDARQRLGAGTEVGYAWEGESGDLQPQETRYPYDEPLERGRWQFAARREYWHRTVEEA</sequence>
<evidence type="ECO:0000256" key="1">
    <source>
        <dbReference type="ARBA" id="ARBA00023118"/>
    </source>
</evidence>
<dbReference type="NCBIfam" id="TIGR01868">
    <property type="entry name" value="casD_Cas5e"/>
    <property type="match status" value="1"/>
</dbReference>
<dbReference type="CDD" id="cd09756">
    <property type="entry name" value="Cas5_I-E"/>
    <property type="match status" value="1"/>
</dbReference>
<keyword evidence="1" id="KW-0051">Antiviral defense</keyword>
<dbReference type="Pfam" id="PF09704">
    <property type="entry name" value="Cas_Cas5d"/>
    <property type="match status" value="1"/>
</dbReference>
<dbReference type="InterPro" id="IPR013422">
    <property type="entry name" value="CRISPR-assoc_prot_Cas5_N"/>
</dbReference>
<proteinExistence type="predicted"/>
<dbReference type="Proteomes" id="UP000315400">
    <property type="component" value="Unassembled WGS sequence"/>
</dbReference>
<accession>A0A540VQJ9</accession>
<dbReference type="GO" id="GO:0003723">
    <property type="term" value="F:RNA binding"/>
    <property type="evidence" value="ECO:0007669"/>
    <property type="project" value="InterPro"/>
</dbReference>
<gene>
    <name evidence="2" type="primary">cas5e</name>
    <name evidence="2" type="ORF">FKY71_10695</name>
</gene>